<evidence type="ECO:0000313" key="1">
    <source>
        <dbReference type="EMBL" id="SDG62332.1"/>
    </source>
</evidence>
<dbReference type="AlphaFoldDB" id="A0A1G7VR84"/>
<gene>
    <name evidence="1" type="ORF">SAMN05421505_1066</name>
</gene>
<name>A0A1G7VR84_9ACTN</name>
<sequence>MTTLYSAAAHDVALPQTLNTAAFEGACALLTAPSAYHVAKVEDGRCVTPSGPVDLSTVYEARLFTPTAEVRWVGSGAAVFLTEDENAAPPLFTWPLPDVSAVTTFDRTYLVWGSVATAANGWISLRSSRTADLTLPMAQAPGADRVVLTAKEYVVADPEHGNAYVAEERLTGFKPYVMKGAE</sequence>
<organism evidence="1 2">
    <name type="scientific">Sinosporangium album</name>
    <dbReference type="NCBI Taxonomy" id="504805"/>
    <lineage>
        <taxon>Bacteria</taxon>
        <taxon>Bacillati</taxon>
        <taxon>Actinomycetota</taxon>
        <taxon>Actinomycetes</taxon>
        <taxon>Streptosporangiales</taxon>
        <taxon>Streptosporangiaceae</taxon>
        <taxon>Sinosporangium</taxon>
    </lineage>
</organism>
<proteinExistence type="predicted"/>
<dbReference type="NCBIfam" id="TIGR03984">
    <property type="entry name" value="CRISPR-associated protein Csx19"/>
    <property type="match status" value="1"/>
</dbReference>
<accession>A0A1G7VR84</accession>
<dbReference type="RefSeq" id="WP_093169711.1">
    <property type="nucleotide sequence ID" value="NZ_FNCN01000006.1"/>
</dbReference>
<protein>
    <submittedName>
        <fullName evidence="1">CRISPR-associated protein, TIGR03984 family</fullName>
    </submittedName>
</protein>
<keyword evidence="2" id="KW-1185">Reference proteome</keyword>
<reference evidence="1 2" key="1">
    <citation type="submission" date="2016-10" db="EMBL/GenBank/DDBJ databases">
        <authorList>
            <person name="de Groot N.N."/>
        </authorList>
    </citation>
    <scope>NUCLEOTIDE SEQUENCE [LARGE SCALE GENOMIC DNA]</scope>
    <source>
        <strain evidence="1 2">CPCC 201354</strain>
    </source>
</reference>
<dbReference type="Proteomes" id="UP000198923">
    <property type="component" value="Unassembled WGS sequence"/>
</dbReference>
<dbReference type="STRING" id="504805.SAMN05421505_1066"/>
<dbReference type="InterPro" id="IPR023815">
    <property type="entry name" value="CRISPR-assoc_Csx19"/>
</dbReference>
<dbReference type="OrthoDB" id="4332557at2"/>
<evidence type="ECO:0000313" key="2">
    <source>
        <dbReference type="Proteomes" id="UP000198923"/>
    </source>
</evidence>
<dbReference type="EMBL" id="FNCN01000006">
    <property type="protein sequence ID" value="SDG62332.1"/>
    <property type="molecule type" value="Genomic_DNA"/>
</dbReference>